<dbReference type="GeneID" id="116207968"/>
<name>A0A6P8DUT5_PUNGR</name>
<dbReference type="OrthoDB" id="1708624at2759"/>
<evidence type="ECO:0000313" key="2">
    <source>
        <dbReference type="Proteomes" id="UP000515151"/>
    </source>
</evidence>
<proteinExistence type="predicted"/>
<reference evidence="2" key="1">
    <citation type="journal article" date="2020" name="Plant Biotechnol. J.">
        <title>The pomegranate (Punica granatum L.) draft genome dissects genetic divergence between soft- and hard-seeded cultivars.</title>
        <authorList>
            <person name="Luo X."/>
            <person name="Li H."/>
            <person name="Wu Z."/>
            <person name="Yao W."/>
            <person name="Zhao P."/>
            <person name="Cao D."/>
            <person name="Yu H."/>
            <person name="Li K."/>
            <person name="Poudel K."/>
            <person name="Zhao D."/>
            <person name="Zhang F."/>
            <person name="Xia X."/>
            <person name="Chen L."/>
            <person name="Wang Q."/>
            <person name="Jing D."/>
            <person name="Cao S."/>
        </authorList>
    </citation>
    <scope>NUCLEOTIDE SEQUENCE [LARGE SCALE GENOMIC DNA]</scope>
    <source>
        <strain evidence="2">cv. Tunisia</strain>
    </source>
</reference>
<feature type="chain" id="PRO_5027625592" evidence="1">
    <location>
        <begin position="21"/>
        <end position="188"/>
    </location>
</feature>
<feature type="signal peptide" evidence="1">
    <location>
        <begin position="1"/>
        <end position="20"/>
    </location>
</feature>
<dbReference type="Pfam" id="PF14223">
    <property type="entry name" value="Retrotran_gag_2"/>
    <property type="match status" value="1"/>
</dbReference>
<evidence type="ECO:0000256" key="1">
    <source>
        <dbReference type="SAM" id="SignalP"/>
    </source>
</evidence>
<reference evidence="3" key="2">
    <citation type="submission" date="2025-08" db="UniProtKB">
        <authorList>
            <consortium name="RefSeq"/>
        </authorList>
    </citation>
    <scope>IDENTIFICATION</scope>
    <source>
        <tissue evidence="3">Leaf</tissue>
    </source>
</reference>
<dbReference type="RefSeq" id="XP_031396976.1">
    <property type="nucleotide sequence ID" value="XM_031541116.1"/>
</dbReference>
<gene>
    <name evidence="3" type="primary">LOC116207968</name>
</gene>
<keyword evidence="2" id="KW-1185">Reference proteome</keyword>
<sequence length="188" mass="21288">MAFTWLGTATAGGCWTATEAKKVTVIVDVLARLVATGCDYYRLPITTGTKVMINMKSMNPSSCILSDNRLTGPNFSDWLRNLNNVLNMEALGYILETQEIELPSGDATSDQQDAYDQWSIDDTKVRYYMFASLSNELQKQHENIKSSREILKNLRKLYGENSRIARYEISKELFRARMQEGTEVAAHV</sequence>
<dbReference type="Proteomes" id="UP000515151">
    <property type="component" value="Chromosome 5"/>
</dbReference>
<accession>A0A6P8DUT5</accession>
<keyword evidence="1" id="KW-0732">Signal</keyword>
<dbReference type="AlphaFoldDB" id="A0A6P8DUT5"/>
<evidence type="ECO:0000313" key="3">
    <source>
        <dbReference type="RefSeq" id="XP_031396976.1"/>
    </source>
</evidence>
<protein>
    <submittedName>
        <fullName evidence="3">Uncharacterized protein LOC116207968</fullName>
    </submittedName>
</protein>
<organism evidence="2 3">
    <name type="scientific">Punica granatum</name>
    <name type="common">Pomegranate</name>
    <dbReference type="NCBI Taxonomy" id="22663"/>
    <lineage>
        <taxon>Eukaryota</taxon>
        <taxon>Viridiplantae</taxon>
        <taxon>Streptophyta</taxon>
        <taxon>Embryophyta</taxon>
        <taxon>Tracheophyta</taxon>
        <taxon>Spermatophyta</taxon>
        <taxon>Magnoliopsida</taxon>
        <taxon>eudicotyledons</taxon>
        <taxon>Gunneridae</taxon>
        <taxon>Pentapetalae</taxon>
        <taxon>rosids</taxon>
        <taxon>malvids</taxon>
        <taxon>Myrtales</taxon>
        <taxon>Lythraceae</taxon>
        <taxon>Punica</taxon>
    </lineage>
</organism>